<dbReference type="InterPro" id="IPR010264">
    <property type="entry name" value="Self-incomp_S1"/>
</dbReference>
<evidence type="ECO:0000313" key="8">
    <source>
        <dbReference type="Proteomes" id="UP001314170"/>
    </source>
</evidence>
<keyword evidence="5" id="KW-0732">Signal</keyword>
<evidence type="ECO:0000256" key="6">
    <source>
        <dbReference type="RuleBase" id="RU367044"/>
    </source>
</evidence>
<dbReference type="AlphaFoldDB" id="A0AAV1RQM3"/>
<sequence length="221" mass="24725">MSGARSYAVLIIILGLAIMSNSFVIAGPKYHVHVINGLSSSNVLKVHCQSKDDDLGEHALAASAETSWTFRMNILGTTLFWCGMNWASGHGSFKVFWRDDDILGRCNYKECFWIAKDDEPSQIPTPFFPSSRLQAVLQSKVLQSDMETDTFEESFASIIICLFPESMHTQFDLLLYCREPDRKGGHTVQRQGGYVGKQLKPNVVNSKSQKYEDKDDASVTA</sequence>
<proteinExistence type="inferred from homology"/>
<dbReference type="GO" id="GO:0060320">
    <property type="term" value="P:rejection of self pollen"/>
    <property type="evidence" value="ECO:0007669"/>
    <property type="project" value="UniProtKB-KW"/>
</dbReference>
<dbReference type="PANTHER" id="PTHR31232">
    <property type="match status" value="1"/>
</dbReference>
<dbReference type="Proteomes" id="UP001314170">
    <property type="component" value="Unassembled WGS sequence"/>
</dbReference>
<comment type="similarity">
    <text evidence="2 6">Belongs to the plant self-incompatibility (S1) protein family.</text>
</comment>
<evidence type="ECO:0000256" key="5">
    <source>
        <dbReference type="ARBA" id="ARBA00022729"/>
    </source>
</evidence>
<comment type="subcellular location">
    <subcellularLocation>
        <location evidence="1 6">Secreted</location>
    </subcellularLocation>
</comment>
<name>A0AAV1RQM3_9ROSI</name>
<gene>
    <name evidence="7" type="ORF">DCAF_LOCUS14049</name>
</gene>
<keyword evidence="3 6" id="KW-0713">Self-incompatibility</keyword>
<dbReference type="PANTHER" id="PTHR31232:SF156">
    <property type="entry name" value="PLANT SELF-INCOMPATIBILITY PROTEIN S1 FAMILY-RELATED"/>
    <property type="match status" value="1"/>
</dbReference>
<comment type="caution">
    <text evidence="7">The sequence shown here is derived from an EMBL/GenBank/DDBJ whole genome shotgun (WGS) entry which is preliminary data.</text>
</comment>
<reference evidence="7 8" key="1">
    <citation type="submission" date="2024-01" db="EMBL/GenBank/DDBJ databases">
        <authorList>
            <person name="Waweru B."/>
        </authorList>
    </citation>
    <scope>NUCLEOTIDE SEQUENCE [LARGE SCALE GENOMIC DNA]</scope>
</reference>
<keyword evidence="8" id="KW-1185">Reference proteome</keyword>
<evidence type="ECO:0000256" key="3">
    <source>
        <dbReference type="ARBA" id="ARBA00022471"/>
    </source>
</evidence>
<dbReference type="EMBL" id="CAWUPB010001156">
    <property type="protein sequence ID" value="CAK7339001.1"/>
    <property type="molecule type" value="Genomic_DNA"/>
</dbReference>
<dbReference type="Pfam" id="PF05938">
    <property type="entry name" value="Self-incomp_S1"/>
    <property type="match status" value="1"/>
</dbReference>
<accession>A0AAV1RQM3</accession>
<evidence type="ECO:0000313" key="7">
    <source>
        <dbReference type="EMBL" id="CAK7339001.1"/>
    </source>
</evidence>
<keyword evidence="4 6" id="KW-0964">Secreted</keyword>
<dbReference type="GO" id="GO:0005576">
    <property type="term" value="C:extracellular region"/>
    <property type="evidence" value="ECO:0007669"/>
    <property type="project" value="UniProtKB-SubCell"/>
</dbReference>
<evidence type="ECO:0000256" key="4">
    <source>
        <dbReference type="ARBA" id="ARBA00022525"/>
    </source>
</evidence>
<organism evidence="7 8">
    <name type="scientific">Dovyalis caffra</name>
    <dbReference type="NCBI Taxonomy" id="77055"/>
    <lineage>
        <taxon>Eukaryota</taxon>
        <taxon>Viridiplantae</taxon>
        <taxon>Streptophyta</taxon>
        <taxon>Embryophyta</taxon>
        <taxon>Tracheophyta</taxon>
        <taxon>Spermatophyta</taxon>
        <taxon>Magnoliopsida</taxon>
        <taxon>eudicotyledons</taxon>
        <taxon>Gunneridae</taxon>
        <taxon>Pentapetalae</taxon>
        <taxon>rosids</taxon>
        <taxon>fabids</taxon>
        <taxon>Malpighiales</taxon>
        <taxon>Salicaceae</taxon>
        <taxon>Flacourtieae</taxon>
        <taxon>Dovyalis</taxon>
    </lineage>
</organism>
<evidence type="ECO:0000256" key="2">
    <source>
        <dbReference type="ARBA" id="ARBA00005581"/>
    </source>
</evidence>
<protein>
    <recommendedName>
        <fullName evidence="6">S-protein homolog</fullName>
    </recommendedName>
</protein>
<evidence type="ECO:0000256" key="1">
    <source>
        <dbReference type="ARBA" id="ARBA00004613"/>
    </source>
</evidence>